<protein>
    <recommendedName>
        <fullName evidence="6">Tat pathway signal sequence</fullName>
    </recommendedName>
</protein>
<dbReference type="PANTHER" id="PTHR33365:SF4">
    <property type="entry name" value="CYCLOCHLOROTINE BIOSYNTHESIS PROTEIN O"/>
    <property type="match status" value="1"/>
</dbReference>
<evidence type="ECO:0000256" key="1">
    <source>
        <dbReference type="ARBA" id="ARBA00004685"/>
    </source>
</evidence>
<dbReference type="GO" id="GO:0043386">
    <property type="term" value="P:mycotoxin biosynthetic process"/>
    <property type="evidence" value="ECO:0007669"/>
    <property type="project" value="InterPro"/>
</dbReference>
<dbReference type="Proteomes" id="UP000256645">
    <property type="component" value="Unassembled WGS sequence"/>
</dbReference>
<evidence type="ECO:0008006" key="6">
    <source>
        <dbReference type="Google" id="ProtNLM"/>
    </source>
</evidence>
<evidence type="ECO:0000256" key="2">
    <source>
        <dbReference type="ARBA" id="ARBA00035112"/>
    </source>
</evidence>
<evidence type="ECO:0000256" key="3">
    <source>
        <dbReference type="SAM" id="MobiDB-lite"/>
    </source>
</evidence>
<dbReference type="PANTHER" id="PTHR33365">
    <property type="entry name" value="YALI0B05434P"/>
    <property type="match status" value="1"/>
</dbReference>
<dbReference type="EMBL" id="PDLM01000003">
    <property type="protein sequence ID" value="RDW82690.1"/>
    <property type="molecule type" value="Genomic_DNA"/>
</dbReference>
<dbReference type="OrthoDB" id="3687641at2759"/>
<dbReference type="InterPro" id="IPR021765">
    <property type="entry name" value="UstYa-like"/>
</dbReference>
<name>A0A3D8S8X2_9HELO</name>
<feature type="region of interest" description="Disordered" evidence="3">
    <location>
        <begin position="268"/>
        <end position="289"/>
    </location>
</feature>
<feature type="compositionally biased region" description="Basic and acidic residues" evidence="3">
    <location>
        <begin position="279"/>
        <end position="289"/>
    </location>
</feature>
<gene>
    <name evidence="4" type="ORF">BP6252_03802</name>
</gene>
<proteinExistence type="inferred from homology"/>
<comment type="similarity">
    <text evidence="2">Belongs to the ustYa family.</text>
</comment>
<reference evidence="4 5" key="1">
    <citation type="journal article" date="2018" name="IMA Fungus">
        <title>IMA Genome-F 9: Draft genome sequence of Annulohypoxylon stygium, Aspergillus mulundensis, Berkeleyomyces basicola (syn. Thielaviopsis basicola), Ceratocystis smalleyi, two Cercospora beticola strains, Coleophoma cylindrospora, Fusarium fracticaudum, Phialophora cf. hyalina, and Morchella septimelata.</title>
        <authorList>
            <person name="Wingfield B.D."/>
            <person name="Bills G.F."/>
            <person name="Dong Y."/>
            <person name="Huang W."/>
            <person name="Nel W.J."/>
            <person name="Swalarsk-Parry B.S."/>
            <person name="Vaghefi N."/>
            <person name="Wilken P.M."/>
            <person name="An Z."/>
            <person name="de Beer Z.W."/>
            <person name="De Vos L."/>
            <person name="Chen L."/>
            <person name="Duong T.A."/>
            <person name="Gao Y."/>
            <person name="Hammerbacher A."/>
            <person name="Kikkert J.R."/>
            <person name="Li Y."/>
            <person name="Li H."/>
            <person name="Li K."/>
            <person name="Li Q."/>
            <person name="Liu X."/>
            <person name="Ma X."/>
            <person name="Naidoo K."/>
            <person name="Pethybridge S.J."/>
            <person name="Sun J."/>
            <person name="Steenkamp E.T."/>
            <person name="van der Nest M.A."/>
            <person name="van Wyk S."/>
            <person name="Wingfield M.J."/>
            <person name="Xiong C."/>
            <person name="Yue Q."/>
            <person name="Zhang X."/>
        </authorList>
    </citation>
    <scope>NUCLEOTIDE SEQUENCE [LARGE SCALE GENOMIC DNA]</scope>
    <source>
        <strain evidence="4 5">BP6252</strain>
    </source>
</reference>
<evidence type="ECO:0000313" key="4">
    <source>
        <dbReference type="EMBL" id="RDW82690.1"/>
    </source>
</evidence>
<organism evidence="4 5">
    <name type="scientific">Coleophoma cylindrospora</name>
    <dbReference type="NCBI Taxonomy" id="1849047"/>
    <lineage>
        <taxon>Eukaryota</taxon>
        <taxon>Fungi</taxon>
        <taxon>Dikarya</taxon>
        <taxon>Ascomycota</taxon>
        <taxon>Pezizomycotina</taxon>
        <taxon>Leotiomycetes</taxon>
        <taxon>Helotiales</taxon>
        <taxon>Dermateaceae</taxon>
        <taxon>Coleophoma</taxon>
    </lineage>
</organism>
<feature type="region of interest" description="Disordered" evidence="3">
    <location>
        <begin position="16"/>
        <end position="37"/>
    </location>
</feature>
<keyword evidence="5" id="KW-1185">Reference proteome</keyword>
<evidence type="ECO:0000313" key="5">
    <source>
        <dbReference type="Proteomes" id="UP000256645"/>
    </source>
</evidence>
<comment type="pathway">
    <text evidence="1">Mycotoxin biosynthesis.</text>
</comment>
<dbReference type="Pfam" id="PF11807">
    <property type="entry name" value="UstYa"/>
    <property type="match status" value="1"/>
</dbReference>
<accession>A0A3D8S8X2</accession>
<comment type="caution">
    <text evidence="4">The sequence shown here is derived from an EMBL/GenBank/DDBJ whole genome shotgun (WGS) entry which is preliminary data.</text>
</comment>
<dbReference type="AlphaFoldDB" id="A0A3D8S8X2"/>
<sequence>MFEFWKPRNFEYDQIRGHNDDEESVKTHSNRKLNAPPGVRSGEGFRARELVWIVATCILAVYSVTLSYKLWSRSKQPSFENGFITDLQAAKSSIHLIDRQFSGGLMIHQNGSWYREIDEAKLQYVGEPRKELDDAWNELLAGMNIDLSANEAEDMRDKTWKWPETELYFTGVNVFHGLHCLNMVRKALSPEYYVWPHQSSGAEAFAKMHIEHCIDFIRQSLQCSADMSPMLWFWSPDHNNPILKPDTTHTCRDWDAIHEWAKEREIDPEAKKQFLGKASNEKDAHVEGR</sequence>